<feature type="region of interest" description="Disordered" evidence="1">
    <location>
        <begin position="1"/>
        <end position="37"/>
    </location>
</feature>
<dbReference type="Proteomes" id="UP001054837">
    <property type="component" value="Unassembled WGS sequence"/>
</dbReference>
<gene>
    <name evidence="2" type="ORF">CDAR_111371</name>
</gene>
<protein>
    <submittedName>
        <fullName evidence="2">Uncharacterized protein</fullName>
    </submittedName>
</protein>
<evidence type="ECO:0000313" key="3">
    <source>
        <dbReference type="Proteomes" id="UP001054837"/>
    </source>
</evidence>
<dbReference type="AlphaFoldDB" id="A0AAV4UBR6"/>
<keyword evidence="3" id="KW-1185">Reference proteome</keyword>
<comment type="caution">
    <text evidence="2">The sequence shown here is derived from an EMBL/GenBank/DDBJ whole genome shotgun (WGS) entry which is preliminary data.</text>
</comment>
<accession>A0AAV4UBR6</accession>
<evidence type="ECO:0000313" key="2">
    <source>
        <dbReference type="EMBL" id="GIY55233.1"/>
    </source>
</evidence>
<reference evidence="2 3" key="1">
    <citation type="submission" date="2021-06" db="EMBL/GenBank/DDBJ databases">
        <title>Caerostris darwini draft genome.</title>
        <authorList>
            <person name="Kono N."/>
            <person name="Arakawa K."/>
        </authorList>
    </citation>
    <scope>NUCLEOTIDE SEQUENCE [LARGE SCALE GENOMIC DNA]</scope>
</reference>
<feature type="compositionally biased region" description="Polar residues" evidence="1">
    <location>
        <begin position="121"/>
        <end position="131"/>
    </location>
</feature>
<proteinExistence type="predicted"/>
<name>A0AAV4UBR6_9ARAC</name>
<evidence type="ECO:0000256" key="1">
    <source>
        <dbReference type="SAM" id="MobiDB-lite"/>
    </source>
</evidence>
<dbReference type="EMBL" id="BPLQ01011073">
    <property type="protein sequence ID" value="GIY55233.1"/>
    <property type="molecule type" value="Genomic_DNA"/>
</dbReference>
<feature type="compositionally biased region" description="Polar residues" evidence="1">
    <location>
        <begin position="1"/>
        <end position="10"/>
    </location>
</feature>
<feature type="region of interest" description="Disordered" evidence="1">
    <location>
        <begin position="94"/>
        <end position="131"/>
    </location>
</feature>
<organism evidence="2 3">
    <name type="scientific">Caerostris darwini</name>
    <dbReference type="NCBI Taxonomy" id="1538125"/>
    <lineage>
        <taxon>Eukaryota</taxon>
        <taxon>Metazoa</taxon>
        <taxon>Ecdysozoa</taxon>
        <taxon>Arthropoda</taxon>
        <taxon>Chelicerata</taxon>
        <taxon>Arachnida</taxon>
        <taxon>Araneae</taxon>
        <taxon>Araneomorphae</taxon>
        <taxon>Entelegynae</taxon>
        <taxon>Araneoidea</taxon>
        <taxon>Araneidae</taxon>
        <taxon>Caerostris</taxon>
    </lineage>
</organism>
<sequence length="131" mass="14536">MTTNHKNPSPHSDDVGNTIADQKVDDATKSEKGKSQLRHLPVLLISPQNLYQGMQPRSQNQTQHDSMQAILKVAGTRRATKAKATREALQAIYGDRRPKIPRTRKKLSQSARRNPGWGDATFSSFSAKSSL</sequence>
<feature type="compositionally biased region" description="Basic and acidic residues" evidence="1">
    <location>
        <begin position="22"/>
        <end position="34"/>
    </location>
</feature>